<evidence type="ECO:0000313" key="2">
    <source>
        <dbReference type="EMBL" id="KAK8786185.1"/>
    </source>
</evidence>
<dbReference type="AlphaFoldDB" id="A0AAQ4FHC6"/>
<organism evidence="2 3">
    <name type="scientific">Amblyomma americanum</name>
    <name type="common">Lone star tick</name>
    <dbReference type="NCBI Taxonomy" id="6943"/>
    <lineage>
        <taxon>Eukaryota</taxon>
        <taxon>Metazoa</taxon>
        <taxon>Ecdysozoa</taxon>
        <taxon>Arthropoda</taxon>
        <taxon>Chelicerata</taxon>
        <taxon>Arachnida</taxon>
        <taxon>Acari</taxon>
        <taxon>Parasitiformes</taxon>
        <taxon>Ixodida</taxon>
        <taxon>Ixodoidea</taxon>
        <taxon>Ixodidae</taxon>
        <taxon>Amblyomminae</taxon>
        <taxon>Amblyomma</taxon>
    </lineage>
</organism>
<dbReference type="EMBL" id="JARKHS020002912">
    <property type="protein sequence ID" value="KAK8786185.1"/>
    <property type="molecule type" value="Genomic_DNA"/>
</dbReference>
<sequence length="227" mass="25229">MSAGLTAFRIITRTTFQKSVRGAKRDFSQRPWLQSIGERQILAEARERNLRRFGETGCRCCSPPEALGKKRDRGENSDRFGERGQDVSGPPRCPSEEREVRHSASHGGNGVAPAHTTAAYKRDGSGSRRISRAPRRPPSRAGICAWPFSAWQRSVGWTAASGETAVKVEPPRSSTVGQLKLCTHGTPTAWMPLRRSRSSGWLGHFRRSPGGLALRPRRPQPFRNIYL</sequence>
<feature type="compositionally biased region" description="Basic and acidic residues" evidence="1">
    <location>
        <begin position="67"/>
        <end position="85"/>
    </location>
</feature>
<name>A0AAQ4FHC6_AMBAM</name>
<evidence type="ECO:0000256" key="1">
    <source>
        <dbReference type="SAM" id="MobiDB-lite"/>
    </source>
</evidence>
<dbReference type="Proteomes" id="UP001321473">
    <property type="component" value="Unassembled WGS sequence"/>
</dbReference>
<gene>
    <name evidence="2" type="ORF">V5799_007450</name>
</gene>
<accession>A0AAQ4FHC6</accession>
<protein>
    <submittedName>
        <fullName evidence="2">Uncharacterized protein</fullName>
    </submittedName>
</protein>
<proteinExistence type="predicted"/>
<keyword evidence="3" id="KW-1185">Reference proteome</keyword>
<feature type="region of interest" description="Disordered" evidence="1">
    <location>
        <begin position="64"/>
        <end position="138"/>
    </location>
</feature>
<reference evidence="2 3" key="1">
    <citation type="journal article" date="2023" name="Arcadia Sci">
        <title>De novo assembly of a long-read Amblyomma americanum tick genome.</title>
        <authorList>
            <person name="Chou S."/>
            <person name="Poskanzer K.E."/>
            <person name="Rollins M."/>
            <person name="Thuy-Boun P.S."/>
        </authorList>
    </citation>
    <scope>NUCLEOTIDE SEQUENCE [LARGE SCALE GENOMIC DNA]</scope>
    <source>
        <strain evidence="2">F_SG_1</strain>
        <tissue evidence="2">Salivary glands</tissue>
    </source>
</reference>
<feature type="compositionally biased region" description="Basic residues" evidence="1">
    <location>
        <begin position="129"/>
        <end position="138"/>
    </location>
</feature>
<comment type="caution">
    <text evidence="2">The sequence shown here is derived from an EMBL/GenBank/DDBJ whole genome shotgun (WGS) entry which is preliminary data.</text>
</comment>
<evidence type="ECO:0000313" key="3">
    <source>
        <dbReference type="Proteomes" id="UP001321473"/>
    </source>
</evidence>